<keyword evidence="12" id="KW-1185">Reference proteome</keyword>
<dbReference type="GO" id="GO:0005634">
    <property type="term" value="C:nucleus"/>
    <property type="evidence" value="ECO:0007669"/>
    <property type="project" value="UniProtKB-SubCell"/>
</dbReference>
<dbReference type="SMART" id="SM00297">
    <property type="entry name" value="BROMO"/>
    <property type="match status" value="1"/>
</dbReference>
<reference evidence="11" key="1">
    <citation type="journal article" date="2023" name="GigaByte">
        <title>Genome assembly of the bearded iris, Iris pallida Lam.</title>
        <authorList>
            <person name="Bruccoleri R.E."/>
            <person name="Oakeley E.J."/>
            <person name="Faust A.M.E."/>
            <person name="Altorfer M."/>
            <person name="Dessus-Babus S."/>
            <person name="Burckhardt D."/>
            <person name="Oertli M."/>
            <person name="Naumann U."/>
            <person name="Petersen F."/>
            <person name="Wong J."/>
        </authorList>
    </citation>
    <scope>NUCLEOTIDE SEQUENCE</scope>
    <source>
        <strain evidence="11">GSM-AAB239-AS_SAM_17_03QT</strain>
    </source>
</reference>
<dbReference type="InterPro" id="IPR027353">
    <property type="entry name" value="NET_dom"/>
</dbReference>
<evidence type="ECO:0000256" key="6">
    <source>
        <dbReference type="ARBA" id="ARBA00023242"/>
    </source>
</evidence>
<dbReference type="InterPro" id="IPR038336">
    <property type="entry name" value="NET_sf"/>
</dbReference>
<evidence type="ECO:0000313" key="11">
    <source>
        <dbReference type="EMBL" id="KAJ6801838.1"/>
    </source>
</evidence>
<comment type="caution">
    <text evidence="11">The sequence shown here is derived from an EMBL/GenBank/DDBJ whole genome shotgun (WGS) entry which is preliminary data.</text>
</comment>
<evidence type="ECO:0000256" key="4">
    <source>
        <dbReference type="ARBA" id="ARBA00023117"/>
    </source>
</evidence>
<keyword evidence="3" id="KW-0175">Coiled coil</keyword>
<dbReference type="PROSITE" id="PS50014">
    <property type="entry name" value="BROMODOMAIN_2"/>
    <property type="match status" value="1"/>
</dbReference>
<feature type="region of interest" description="Disordered" evidence="8">
    <location>
        <begin position="607"/>
        <end position="662"/>
    </location>
</feature>
<proteinExistence type="predicted"/>
<protein>
    <submittedName>
        <fullName evidence="11">Transcription factor GTE10-like</fullName>
    </submittedName>
</protein>
<dbReference type="InterPro" id="IPR052442">
    <property type="entry name" value="Env_Response_Regulator"/>
</dbReference>
<evidence type="ECO:0000256" key="5">
    <source>
        <dbReference type="ARBA" id="ARBA00023163"/>
    </source>
</evidence>
<keyword evidence="5" id="KW-0804">Transcription</keyword>
<name>A0AAX6ECN6_IRIPA</name>
<dbReference type="PANTHER" id="PTHR46136">
    <property type="entry name" value="TRANSCRIPTION FACTOR GTE8"/>
    <property type="match status" value="1"/>
</dbReference>
<feature type="domain" description="Bromo" evidence="9">
    <location>
        <begin position="212"/>
        <end position="284"/>
    </location>
</feature>
<dbReference type="Gene3D" id="1.20.1270.220">
    <property type="match status" value="1"/>
</dbReference>
<feature type="region of interest" description="Disordered" evidence="8">
    <location>
        <begin position="316"/>
        <end position="337"/>
    </location>
</feature>
<dbReference type="InterPro" id="IPR037377">
    <property type="entry name" value="GTE_bromo"/>
</dbReference>
<feature type="region of interest" description="Disordered" evidence="8">
    <location>
        <begin position="743"/>
        <end position="766"/>
    </location>
</feature>
<feature type="region of interest" description="Disordered" evidence="8">
    <location>
        <begin position="438"/>
        <end position="584"/>
    </location>
</feature>
<dbReference type="PANTHER" id="PTHR46136:SF33">
    <property type="entry name" value="TRANSCRIPTION FACTOR GTE10"/>
    <property type="match status" value="1"/>
</dbReference>
<evidence type="ECO:0000256" key="1">
    <source>
        <dbReference type="ARBA" id="ARBA00004123"/>
    </source>
</evidence>
<dbReference type="Gene3D" id="1.20.920.10">
    <property type="entry name" value="Bromodomain-like"/>
    <property type="match status" value="1"/>
</dbReference>
<feature type="compositionally biased region" description="Acidic residues" evidence="8">
    <location>
        <begin position="451"/>
        <end position="460"/>
    </location>
</feature>
<comment type="subcellular location">
    <subcellularLocation>
        <location evidence="1">Nucleus</location>
    </subcellularLocation>
</comment>
<dbReference type="InterPro" id="IPR036427">
    <property type="entry name" value="Bromodomain-like_sf"/>
</dbReference>
<accession>A0AAX6ECN6</accession>
<evidence type="ECO:0000256" key="3">
    <source>
        <dbReference type="ARBA" id="ARBA00023054"/>
    </source>
</evidence>
<dbReference type="SUPFAM" id="SSF47370">
    <property type="entry name" value="Bromodomain"/>
    <property type="match status" value="1"/>
</dbReference>
<dbReference type="EMBL" id="JANAVB010037618">
    <property type="protein sequence ID" value="KAJ6801838.1"/>
    <property type="molecule type" value="Genomic_DNA"/>
</dbReference>
<dbReference type="AlphaFoldDB" id="A0AAX6ECN6"/>
<dbReference type="Proteomes" id="UP001140949">
    <property type="component" value="Unassembled WGS sequence"/>
</dbReference>
<dbReference type="PROSITE" id="PS51525">
    <property type="entry name" value="NET"/>
    <property type="match status" value="1"/>
</dbReference>
<dbReference type="CDD" id="cd05506">
    <property type="entry name" value="Bromo_plant1"/>
    <property type="match status" value="1"/>
</dbReference>
<evidence type="ECO:0000256" key="2">
    <source>
        <dbReference type="ARBA" id="ARBA00023015"/>
    </source>
</evidence>
<dbReference type="InterPro" id="IPR001487">
    <property type="entry name" value="Bromodomain"/>
</dbReference>
<reference evidence="11" key="2">
    <citation type="submission" date="2023-04" db="EMBL/GenBank/DDBJ databases">
        <authorList>
            <person name="Bruccoleri R.E."/>
            <person name="Oakeley E.J."/>
            <person name="Faust A.-M."/>
            <person name="Dessus-Babus S."/>
            <person name="Altorfer M."/>
            <person name="Burckhardt D."/>
            <person name="Oertli M."/>
            <person name="Naumann U."/>
            <person name="Petersen F."/>
            <person name="Wong J."/>
        </authorList>
    </citation>
    <scope>NUCLEOTIDE SEQUENCE</scope>
    <source>
        <strain evidence="11">GSM-AAB239-AS_SAM_17_03QT</strain>
        <tissue evidence="11">Leaf</tissue>
    </source>
</reference>
<organism evidence="11 12">
    <name type="scientific">Iris pallida</name>
    <name type="common">Sweet iris</name>
    <dbReference type="NCBI Taxonomy" id="29817"/>
    <lineage>
        <taxon>Eukaryota</taxon>
        <taxon>Viridiplantae</taxon>
        <taxon>Streptophyta</taxon>
        <taxon>Embryophyta</taxon>
        <taxon>Tracheophyta</taxon>
        <taxon>Spermatophyta</taxon>
        <taxon>Magnoliopsida</taxon>
        <taxon>Liliopsida</taxon>
        <taxon>Asparagales</taxon>
        <taxon>Iridaceae</taxon>
        <taxon>Iridoideae</taxon>
        <taxon>Irideae</taxon>
        <taxon>Iris</taxon>
    </lineage>
</organism>
<dbReference type="PRINTS" id="PR00503">
    <property type="entry name" value="BROMODOMAIN"/>
</dbReference>
<evidence type="ECO:0000259" key="10">
    <source>
        <dbReference type="PROSITE" id="PS51525"/>
    </source>
</evidence>
<keyword evidence="6" id="KW-0539">Nucleus</keyword>
<feature type="region of interest" description="Disordered" evidence="8">
    <location>
        <begin position="153"/>
        <end position="172"/>
    </location>
</feature>
<evidence type="ECO:0000256" key="7">
    <source>
        <dbReference type="PROSITE-ProRule" id="PRU00035"/>
    </source>
</evidence>
<keyword evidence="2" id="KW-0805">Transcription regulation</keyword>
<dbReference type="Pfam" id="PF00439">
    <property type="entry name" value="Bromodomain"/>
    <property type="match status" value="1"/>
</dbReference>
<feature type="domain" description="NET" evidence="10">
    <location>
        <begin position="337"/>
        <end position="419"/>
    </location>
</feature>
<evidence type="ECO:0000313" key="12">
    <source>
        <dbReference type="Proteomes" id="UP001140949"/>
    </source>
</evidence>
<feature type="compositionally biased region" description="Basic and acidic residues" evidence="8">
    <location>
        <begin position="552"/>
        <end position="561"/>
    </location>
</feature>
<sequence>MEIQRNGGHRHLQTCCTETMAPSVLLEYTQEKTHQQNSFTMMGKSQKFSRGLSSSFVPDYRHAAETVGESEGLGSSCHVDSEYSCAPNRKCISLNKDMGDAFNVPLKVFATTKMSASEKKELELKLRVELEQVRSLQKKLKLRSTVSISGVNLSSRNSQEKKSGSSNSAQLKRGISGRFESTKQPSQPLPSAMSDSLTAVIKQCESILSKLMKHTFGWVFNNPVDAVALKIPDYYTVIKHPMDLGTIKKRILSGAYPSPWGFVADVRLTFTNAMTYNPPGSDVHIMADKMSKLFESKWKPIEKKLTLADSTVRRETQAAKPVLQSKKRKDPPSSHHSIVEEKIQPKVSPAVKVELSNRLASMLDDMPDPIIDFLRMHNKVVNEEGDEEIEVDIDALSDDRLLELKGLLDNYLPETQTKQQQVKAEPPGVEILSERGASLSSMHPCKGNEPVADEDVDIGGDEAPISTYPPVEIEKDPAPKNSKCTSSSSSSSDSSSSSSDSDSGSSSGSESDDRGASRAKTAEVSVRPHTAQDQDMRDMMNPLDMNRSLSGLDKEDQDAHPKPISVEVDDQQEGENAPSEMQVSPDKLYRAALLRNRFADTILKAREKRLDQGEKGDPERLRREREQLERQQRKEKARIQADAKAAEAARRRAESEAAAEAKRMRERERAAAPLVVCSMEKTVEINGNCLILKDLEMLRSVPGECEPDSVDEISPDHSLDGMSSFKLGGSNPLEQLGLFMKEDDEEEEEVEPRIVPANDVEEGEID</sequence>
<evidence type="ECO:0000259" key="9">
    <source>
        <dbReference type="PROSITE" id="PS50014"/>
    </source>
</evidence>
<keyword evidence="4 7" id="KW-0103">Bromodomain</keyword>
<evidence type="ECO:0000256" key="8">
    <source>
        <dbReference type="SAM" id="MobiDB-lite"/>
    </source>
</evidence>
<gene>
    <name evidence="11" type="ORF">M6B38_196370</name>
</gene>
<feature type="compositionally biased region" description="Low complexity" evidence="8">
    <location>
        <begin position="486"/>
        <end position="509"/>
    </location>
</feature>
<dbReference type="Pfam" id="PF17035">
    <property type="entry name" value="BET"/>
    <property type="match status" value="1"/>
</dbReference>